<dbReference type="AlphaFoldDB" id="A0A091AX79"/>
<dbReference type="InterPro" id="IPR012902">
    <property type="entry name" value="N_methyl_site"/>
</dbReference>
<reference evidence="5 6" key="1">
    <citation type="submission" date="2013-09" db="EMBL/GenBank/DDBJ databases">
        <title>Genome sequencing of Arenimonas malthae.</title>
        <authorList>
            <person name="Chen F."/>
            <person name="Wang G."/>
        </authorList>
    </citation>
    <scope>NUCLEOTIDE SEQUENCE [LARGE SCALE GENOMIC DNA]</scope>
    <source>
        <strain evidence="5 6">CC-JY-1</strain>
    </source>
</reference>
<gene>
    <name evidence="5" type="ORF">N790_02590</name>
</gene>
<dbReference type="InterPro" id="IPR001082">
    <property type="entry name" value="Pilin"/>
</dbReference>
<dbReference type="OrthoDB" id="5767514at2"/>
<dbReference type="InterPro" id="IPR045584">
    <property type="entry name" value="Pilin-like"/>
</dbReference>
<name>A0A091AX79_9GAMM</name>
<dbReference type="EMBL" id="AVCH01000193">
    <property type="protein sequence ID" value="KFN43274.1"/>
    <property type="molecule type" value="Genomic_DNA"/>
</dbReference>
<dbReference type="Pfam" id="PF07963">
    <property type="entry name" value="N_methyl"/>
    <property type="match status" value="1"/>
</dbReference>
<dbReference type="Pfam" id="PF00114">
    <property type="entry name" value="Pilin"/>
    <property type="match status" value="1"/>
</dbReference>
<evidence type="ECO:0000313" key="6">
    <source>
        <dbReference type="Proteomes" id="UP000029392"/>
    </source>
</evidence>
<dbReference type="STRING" id="1384054.N790_02590"/>
<keyword evidence="4" id="KW-0812">Transmembrane</keyword>
<dbReference type="eggNOG" id="COG4969">
    <property type="taxonomic scope" value="Bacteria"/>
</dbReference>
<keyword evidence="6" id="KW-1185">Reference proteome</keyword>
<evidence type="ECO:0000313" key="5">
    <source>
        <dbReference type="EMBL" id="KFN43274.1"/>
    </source>
</evidence>
<keyword evidence="4" id="KW-0472">Membrane</keyword>
<dbReference type="Proteomes" id="UP000029392">
    <property type="component" value="Unassembled WGS sequence"/>
</dbReference>
<evidence type="ECO:0000256" key="3">
    <source>
        <dbReference type="RuleBase" id="RU000389"/>
    </source>
</evidence>
<accession>A0A091AX79</accession>
<evidence type="ECO:0000256" key="1">
    <source>
        <dbReference type="ARBA" id="ARBA00005233"/>
    </source>
</evidence>
<feature type="transmembrane region" description="Helical" evidence="4">
    <location>
        <begin position="7"/>
        <end position="31"/>
    </location>
</feature>
<organism evidence="5 6">
    <name type="scientific">Arenimonas malthae CC-JY-1</name>
    <dbReference type="NCBI Taxonomy" id="1384054"/>
    <lineage>
        <taxon>Bacteria</taxon>
        <taxon>Pseudomonadati</taxon>
        <taxon>Pseudomonadota</taxon>
        <taxon>Gammaproteobacteria</taxon>
        <taxon>Lysobacterales</taxon>
        <taxon>Lysobacteraceae</taxon>
        <taxon>Arenimonas</taxon>
    </lineage>
</organism>
<dbReference type="GO" id="GO:0007155">
    <property type="term" value="P:cell adhesion"/>
    <property type="evidence" value="ECO:0007669"/>
    <property type="project" value="InterPro"/>
</dbReference>
<comment type="caution">
    <text evidence="5">The sequence shown here is derived from an EMBL/GenBank/DDBJ whole genome shotgun (WGS) entry which is preliminary data.</text>
</comment>
<dbReference type="GO" id="GO:0044096">
    <property type="term" value="C:type IV pilus"/>
    <property type="evidence" value="ECO:0007669"/>
    <property type="project" value="TreeGrafter"/>
</dbReference>
<sequence length="137" mass="14230">MKNIQKGFTLIELMIVVAIIAILAAIALPAYQDYIARSQVTAGLADIRGGVTAFEEIINKGTPSTFDNADIGLADDTARCSAINVTPGETGELECVLTGNPKVSGESVLLTRNTSGAWICSVTAGIDAKYIPGGCEP</sequence>
<dbReference type="GO" id="GO:0043107">
    <property type="term" value="P:type IV pilus-dependent motility"/>
    <property type="evidence" value="ECO:0007669"/>
    <property type="project" value="TreeGrafter"/>
</dbReference>
<evidence type="ECO:0008006" key="7">
    <source>
        <dbReference type="Google" id="ProtNLM"/>
    </source>
</evidence>
<comment type="similarity">
    <text evidence="1 3">Belongs to the N-Me-Phe pilin family.</text>
</comment>
<keyword evidence="2" id="KW-0488">Methylation</keyword>
<dbReference type="RefSeq" id="WP_043804714.1">
    <property type="nucleotide sequence ID" value="NZ_AVCH01000193.1"/>
</dbReference>
<evidence type="ECO:0000256" key="4">
    <source>
        <dbReference type="SAM" id="Phobius"/>
    </source>
</evidence>
<protein>
    <recommendedName>
        <fullName evidence="7">Fimbrial protein</fullName>
    </recommendedName>
</protein>
<dbReference type="PROSITE" id="PS00409">
    <property type="entry name" value="PROKAR_NTER_METHYL"/>
    <property type="match status" value="1"/>
</dbReference>
<dbReference type="PANTHER" id="PTHR30093">
    <property type="entry name" value="GENERAL SECRETION PATHWAY PROTEIN G"/>
    <property type="match status" value="1"/>
</dbReference>
<keyword evidence="4" id="KW-1133">Transmembrane helix</keyword>
<dbReference type="SUPFAM" id="SSF54523">
    <property type="entry name" value="Pili subunits"/>
    <property type="match status" value="1"/>
</dbReference>
<dbReference type="NCBIfam" id="TIGR02532">
    <property type="entry name" value="IV_pilin_GFxxxE"/>
    <property type="match status" value="1"/>
</dbReference>
<dbReference type="PATRIC" id="fig|1384054.3.peg.2363"/>
<evidence type="ECO:0000256" key="2">
    <source>
        <dbReference type="ARBA" id="ARBA00022481"/>
    </source>
</evidence>
<dbReference type="Gene3D" id="3.30.700.10">
    <property type="entry name" value="Glycoprotein, Type 4 Pilin"/>
    <property type="match status" value="1"/>
</dbReference>
<proteinExistence type="inferred from homology"/>
<dbReference type="PANTHER" id="PTHR30093:SF34">
    <property type="entry name" value="PREPILIN PEPTIDASE-DEPENDENT PROTEIN D"/>
    <property type="match status" value="1"/>
</dbReference>
<keyword evidence="3" id="KW-0281">Fimbrium</keyword>